<dbReference type="Gramene" id="PGSC0003DMT400092806">
    <property type="protein sequence ID" value="PGSC0003DMT400092806"/>
    <property type="gene ID" value="PGSC0003DMG400042377"/>
</dbReference>
<sequence>MNYRQQELTVQDLAQFVAELAQPQANIQELSERPAAMFHIPEVEESKRKDLFIDLLGDELPKVTSKVSVVEDEKEKRRVRRTIIVRGMRGIKQSSLCGCHDMRRR</sequence>
<accession>M1DQK6</accession>
<dbReference type="EnsemblPlants" id="PGSC0003DMT400092806">
    <property type="protein sequence ID" value="PGSC0003DMT400092806"/>
    <property type="gene ID" value="PGSC0003DMG400042377"/>
</dbReference>
<dbReference type="AlphaFoldDB" id="M1DQK6"/>
<dbReference type="InParanoid" id="M1DQK6"/>
<evidence type="ECO:0000313" key="2">
    <source>
        <dbReference type="Proteomes" id="UP000011115"/>
    </source>
</evidence>
<dbReference type="HOGENOM" id="CLU_2241444_0_0_1"/>
<dbReference type="PaxDb" id="4113-PGSC0003DMT400092806"/>
<keyword evidence="2" id="KW-1185">Reference proteome</keyword>
<protein>
    <submittedName>
        <fullName evidence="1">Uncharacterized protein</fullName>
    </submittedName>
</protein>
<reference evidence="1" key="2">
    <citation type="submission" date="2015-06" db="UniProtKB">
        <authorList>
            <consortium name="EnsemblPlants"/>
        </authorList>
    </citation>
    <scope>IDENTIFICATION</scope>
    <source>
        <strain evidence="1">DM1-3 516 R44</strain>
    </source>
</reference>
<proteinExistence type="predicted"/>
<name>M1DQK6_SOLTU</name>
<reference evidence="2" key="1">
    <citation type="journal article" date="2011" name="Nature">
        <title>Genome sequence and analysis of the tuber crop potato.</title>
        <authorList>
            <consortium name="The Potato Genome Sequencing Consortium"/>
        </authorList>
    </citation>
    <scope>NUCLEOTIDE SEQUENCE [LARGE SCALE GENOMIC DNA]</scope>
    <source>
        <strain evidence="2">cv. DM1-3 516 R44</strain>
    </source>
</reference>
<dbReference type="Gramene" id="RHC09H1G1440.2.1">
    <property type="protein sequence ID" value="RHC09H1G1440.2.1.cds.1"/>
    <property type="gene ID" value="RHC09H1G1440.2"/>
</dbReference>
<evidence type="ECO:0000313" key="1">
    <source>
        <dbReference type="EnsemblPlants" id="PGSC0003DMT400092806"/>
    </source>
</evidence>
<dbReference type="Proteomes" id="UP000011115">
    <property type="component" value="Unassembled WGS sequence"/>
</dbReference>
<organism evidence="1 2">
    <name type="scientific">Solanum tuberosum</name>
    <name type="common">Potato</name>
    <dbReference type="NCBI Taxonomy" id="4113"/>
    <lineage>
        <taxon>Eukaryota</taxon>
        <taxon>Viridiplantae</taxon>
        <taxon>Streptophyta</taxon>
        <taxon>Embryophyta</taxon>
        <taxon>Tracheophyta</taxon>
        <taxon>Spermatophyta</taxon>
        <taxon>Magnoliopsida</taxon>
        <taxon>eudicotyledons</taxon>
        <taxon>Gunneridae</taxon>
        <taxon>Pentapetalae</taxon>
        <taxon>asterids</taxon>
        <taxon>lamiids</taxon>
        <taxon>Solanales</taxon>
        <taxon>Solanaceae</taxon>
        <taxon>Solanoideae</taxon>
        <taxon>Solaneae</taxon>
        <taxon>Solanum</taxon>
    </lineage>
</organism>